<evidence type="ECO:0000313" key="3">
    <source>
        <dbReference type="Proteomes" id="UP000178230"/>
    </source>
</evidence>
<dbReference type="Pfam" id="PF00753">
    <property type="entry name" value="Lactamase_B"/>
    <property type="match status" value="1"/>
</dbReference>
<feature type="domain" description="Metallo-beta-lactamase" evidence="1">
    <location>
        <begin position="11"/>
        <end position="203"/>
    </location>
</feature>
<dbReference type="InterPro" id="IPR050855">
    <property type="entry name" value="NDM-1-like"/>
</dbReference>
<accession>A0A1F5YHA0</accession>
<dbReference type="Proteomes" id="UP000178230">
    <property type="component" value="Unassembled WGS sequence"/>
</dbReference>
<evidence type="ECO:0000259" key="1">
    <source>
        <dbReference type="SMART" id="SM00849"/>
    </source>
</evidence>
<name>A0A1F5YHA0_9BACT</name>
<dbReference type="SMART" id="SM00849">
    <property type="entry name" value="Lactamase_B"/>
    <property type="match status" value="1"/>
</dbReference>
<dbReference type="Gene3D" id="3.60.15.10">
    <property type="entry name" value="Ribonuclease Z/Hydroxyacylglutathione hydrolase-like"/>
    <property type="match status" value="1"/>
</dbReference>
<sequence>MEIDIVKGIGSEKSYLLHTRKGYILVDIGWPSTAKKILENYQNIYLIVITHRHYDHHGAAEYVKSETGAKIAAFDSPSKKTGEIPFLPATLVTLGINWIKQGCFIPGIEDLQIKIKLKSVDILLKENDYVDEEKQWIVLSTPGHTSDSICLYNQKDKILFSGDTLVSLLGKPKWTPLITDKEALEKSKKKIERLNIKLVYPGHGEPFRLDTIQRNCLFNSIS</sequence>
<organism evidence="2 3">
    <name type="scientific">Candidatus Gottesmanbacteria bacterium RBG_13_37_7</name>
    <dbReference type="NCBI Taxonomy" id="1798369"/>
    <lineage>
        <taxon>Bacteria</taxon>
        <taxon>Candidatus Gottesmaniibacteriota</taxon>
    </lineage>
</organism>
<proteinExistence type="predicted"/>
<dbReference type="SUPFAM" id="SSF56281">
    <property type="entry name" value="Metallo-hydrolase/oxidoreductase"/>
    <property type="match status" value="1"/>
</dbReference>
<comment type="caution">
    <text evidence="2">The sequence shown here is derived from an EMBL/GenBank/DDBJ whole genome shotgun (WGS) entry which is preliminary data.</text>
</comment>
<gene>
    <name evidence="2" type="ORF">A2Y99_04345</name>
</gene>
<dbReference type="InterPro" id="IPR036866">
    <property type="entry name" value="RibonucZ/Hydroxyglut_hydro"/>
</dbReference>
<dbReference type="InterPro" id="IPR001279">
    <property type="entry name" value="Metallo-B-lactamas"/>
</dbReference>
<dbReference type="PANTHER" id="PTHR42951:SF17">
    <property type="entry name" value="METALLO-BETA-LACTAMASE DOMAIN-CONTAINING PROTEIN"/>
    <property type="match status" value="1"/>
</dbReference>
<evidence type="ECO:0000313" key="2">
    <source>
        <dbReference type="EMBL" id="OGF99567.1"/>
    </source>
</evidence>
<dbReference type="EMBL" id="MFIY01000047">
    <property type="protein sequence ID" value="OGF99567.1"/>
    <property type="molecule type" value="Genomic_DNA"/>
</dbReference>
<reference evidence="2 3" key="1">
    <citation type="journal article" date="2016" name="Nat. Commun.">
        <title>Thousands of microbial genomes shed light on interconnected biogeochemical processes in an aquifer system.</title>
        <authorList>
            <person name="Anantharaman K."/>
            <person name="Brown C.T."/>
            <person name="Hug L.A."/>
            <person name="Sharon I."/>
            <person name="Castelle C.J."/>
            <person name="Probst A.J."/>
            <person name="Thomas B.C."/>
            <person name="Singh A."/>
            <person name="Wilkins M.J."/>
            <person name="Karaoz U."/>
            <person name="Brodie E.L."/>
            <person name="Williams K.H."/>
            <person name="Hubbard S.S."/>
            <person name="Banfield J.F."/>
        </authorList>
    </citation>
    <scope>NUCLEOTIDE SEQUENCE [LARGE SCALE GENOMIC DNA]</scope>
</reference>
<protein>
    <recommendedName>
        <fullName evidence="1">Metallo-beta-lactamase domain-containing protein</fullName>
    </recommendedName>
</protein>
<dbReference type="PANTHER" id="PTHR42951">
    <property type="entry name" value="METALLO-BETA-LACTAMASE DOMAIN-CONTAINING"/>
    <property type="match status" value="1"/>
</dbReference>
<dbReference type="AlphaFoldDB" id="A0A1F5YHA0"/>